<protein>
    <submittedName>
        <fullName evidence="2">Uncharacterized protein</fullName>
    </submittedName>
</protein>
<dbReference type="EMBL" id="LWLG01000020">
    <property type="protein sequence ID" value="OAQ19928.1"/>
    <property type="molecule type" value="Genomic_DNA"/>
</dbReference>
<organism evidence="2 3">
    <name type="scientific">Thermosulfurimonas dismutans</name>
    <dbReference type="NCBI Taxonomy" id="999894"/>
    <lineage>
        <taxon>Bacteria</taxon>
        <taxon>Pseudomonadati</taxon>
        <taxon>Thermodesulfobacteriota</taxon>
        <taxon>Thermodesulfobacteria</taxon>
        <taxon>Thermodesulfobacteriales</taxon>
        <taxon>Thermodesulfobacteriaceae</taxon>
        <taxon>Thermosulfurimonas</taxon>
    </lineage>
</organism>
<dbReference type="AlphaFoldDB" id="A0A179D2R7"/>
<dbReference type="Proteomes" id="UP000078390">
    <property type="component" value="Unassembled WGS sequence"/>
</dbReference>
<keyword evidence="3" id="KW-1185">Reference proteome</keyword>
<dbReference type="STRING" id="999894.TDIS_2000"/>
<accession>A0A179D2R7</accession>
<reference evidence="2 3" key="1">
    <citation type="submission" date="2016-04" db="EMBL/GenBank/DDBJ databases">
        <title>Genome analysis of Thermosulfurimonas dismutans, the first thermophilic sulfur-disproportionating bacterium of the phylum Thermodesulfobacteria.</title>
        <authorList>
            <person name="Mardanov A.V."/>
            <person name="Beletsky A.V."/>
            <person name="Kadnikov V.V."/>
            <person name="Slobodkin A.I."/>
            <person name="Ravin N.V."/>
        </authorList>
    </citation>
    <scope>NUCLEOTIDE SEQUENCE [LARGE SCALE GENOMIC DNA]</scope>
    <source>
        <strain evidence="2 3">S95</strain>
    </source>
</reference>
<name>A0A179D2R7_9BACT</name>
<evidence type="ECO:0000256" key="1">
    <source>
        <dbReference type="SAM" id="MobiDB-lite"/>
    </source>
</evidence>
<sequence length="44" mass="4485">MLRLAIASGAPAPFVGGGGKREAGENPALARNRDRGRKPLGGLE</sequence>
<gene>
    <name evidence="2" type="ORF">TDIS_2000</name>
</gene>
<feature type="region of interest" description="Disordered" evidence="1">
    <location>
        <begin position="1"/>
        <end position="44"/>
    </location>
</feature>
<evidence type="ECO:0000313" key="2">
    <source>
        <dbReference type="EMBL" id="OAQ19928.1"/>
    </source>
</evidence>
<comment type="caution">
    <text evidence="2">The sequence shown here is derived from an EMBL/GenBank/DDBJ whole genome shotgun (WGS) entry which is preliminary data.</text>
</comment>
<proteinExistence type="predicted"/>
<evidence type="ECO:0000313" key="3">
    <source>
        <dbReference type="Proteomes" id="UP000078390"/>
    </source>
</evidence>